<feature type="compositionally biased region" description="Polar residues" evidence="1">
    <location>
        <begin position="100"/>
        <end position="120"/>
    </location>
</feature>
<evidence type="ECO:0000313" key="3">
    <source>
        <dbReference type="Proteomes" id="UP000192247"/>
    </source>
</evidence>
<feature type="compositionally biased region" description="Basic and acidic residues" evidence="1">
    <location>
        <begin position="144"/>
        <end position="186"/>
    </location>
</feature>
<protein>
    <submittedName>
        <fullName evidence="2">Uncharacterized protein</fullName>
    </submittedName>
</protein>
<gene>
    <name evidence="2" type="ORF">BIW11_10180</name>
</gene>
<dbReference type="EMBL" id="MNPL01011097">
    <property type="protein sequence ID" value="OQR72759.1"/>
    <property type="molecule type" value="Genomic_DNA"/>
</dbReference>
<evidence type="ECO:0000256" key="1">
    <source>
        <dbReference type="SAM" id="MobiDB-lite"/>
    </source>
</evidence>
<organism evidence="2 3">
    <name type="scientific">Tropilaelaps mercedesae</name>
    <dbReference type="NCBI Taxonomy" id="418985"/>
    <lineage>
        <taxon>Eukaryota</taxon>
        <taxon>Metazoa</taxon>
        <taxon>Ecdysozoa</taxon>
        <taxon>Arthropoda</taxon>
        <taxon>Chelicerata</taxon>
        <taxon>Arachnida</taxon>
        <taxon>Acari</taxon>
        <taxon>Parasitiformes</taxon>
        <taxon>Mesostigmata</taxon>
        <taxon>Gamasina</taxon>
        <taxon>Dermanyssoidea</taxon>
        <taxon>Laelapidae</taxon>
        <taxon>Tropilaelaps</taxon>
    </lineage>
</organism>
<keyword evidence="3" id="KW-1185">Reference proteome</keyword>
<comment type="caution">
    <text evidence="2">The sequence shown here is derived from an EMBL/GenBank/DDBJ whole genome shotgun (WGS) entry which is preliminary data.</text>
</comment>
<dbReference type="AlphaFoldDB" id="A0A1V9XGY6"/>
<proteinExistence type="predicted"/>
<accession>A0A1V9XGY6</accession>
<reference evidence="2 3" key="1">
    <citation type="journal article" date="2017" name="Gigascience">
        <title>Draft genome of the honey bee ectoparasitic mite, Tropilaelaps mercedesae, is shaped by the parasitic life history.</title>
        <authorList>
            <person name="Dong X."/>
            <person name="Armstrong S.D."/>
            <person name="Xia D."/>
            <person name="Makepeace B.L."/>
            <person name="Darby A.C."/>
            <person name="Kadowaki T."/>
        </authorList>
    </citation>
    <scope>NUCLEOTIDE SEQUENCE [LARGE SCALE GENOMIC DNA]</scope>
    <source>
        <strain evidence="2">Wuxi-XJTLU</strain>
    </source>
</reference>
<feature type="region of interest" description="Disordered" evidence="1">
    <location>
        <begin position="1"/>
        <end position="186"/>
    </location>
</feature>
<feature type="compositionally biased region" description="Basic and acidic residues" evidence="1">
    <location>
        <begin position="1"/>
        <end position="13"/>
    </location>
</feature>
<dbReference type="Proteomes" id="UP000192247">
    <property type="component" value="Unassembled WGS sequence"/>
</dbReference>
<evidence type="ECO:0000313" key="2">
    <source>
        <dbReference type="EMBL" id="OQR72759.1"/>
    </source>
</evidence>
<sequence length="186" mass="20213">MKVQGDRIEDQRTAFKPIQENVETRGAPGSAGTSSGKGSGQGSQRSSTRSNRENAGGLRGSLKQALKGRSSNSNNNHGPSSTDTADSGEGEHYKLRGTEGSVTHSSTITTSRFDSTNNIESRYKQHRFNDNPAVGGAQRNRSANSDRNDEVVDGSEKNPDKSPRRRPDGSRKLLDRTRDVRTQPEQ</sequence>
<name>A0A1V9XGY6_9ACAR</name>
<dbReference type="InParanoid" id="A0A1V9XGY6"/>